<dbReference type="PANTHER" id="PTHR45923">
    <property type="entry name" value="PROTEIN SEY1"/>
    <property type="match status" value="1"/>
</dbReference>
<dbReference type="Gene3D" id="3.40.50.300">
    <property type="entry name" value="P-loop containing nucleotide triphosphate hydrolases"/>
    <property type="match status" value="1"/>
</dbReference>
<evidence type="ECO:0000256" key="6">
    <source>
        <dbReference type="PROSITE-ProRule" id="PRU01052"/>
    </source>
</evidence>
<evidence type="ECO:0000256" key="2">
    <source>
        <dbReference type="ARBA" id="ARBA00022801"/>
    </source>
</evidence>
<keyword evidence="1" id="KW-0547">Nucleotide-binding</keyword>
<dbReference type="Pfam" id="PF05879">
    <property type="entry name" value="RHD3_GTPase"/>
    <property type="match status" value="1"/>
</dbReference>
<dbReference type="InterPro" id="IPR030386">
    <property type="entry name" value="G_GB1_RHD3_dom"/>
</dbReference>
<organism evidence="8">
    <name type="scientific">Rhodosorus marinus</name>
    <dbReference type="NCBI Taxonomy" id="101924"/>
    <lineage>
        <taxon>Eukaryota</taxon>
        <taxon>Rhodophyta</taxon>
        <taxon>Stylonematophyceae</taxon>
        <taxon>Stylonematales</taxon>
        <taxon>Stylonemataceae</taxon>
        <taxon>Rhodosorus</taxon>
    </lineage>
</organism>
<gene>
    <name evidence="8" type="ORF">RMAR00112_LOCUS23616</name>
</gene>
<dbReference type="PANTHER" id="PTHR45923:SF2">
    <property type="entry name" value="PROTEIN SEY1"/>
    <property type="match status" value="1"/>
</dbReference>
<reference evidence="8" key="1">
    <citation type="submission" date="2021-01" db="EMBL/GenBank/DDBJ databases">
        <authorList>
            <person name="Corre E."/>
            <person name="Pelletier E."/>
            <person name="Niang G."/>
            <person name="Scheremetjew M."/>
            <person name="Finn R."/>
            <person name="Kale V."/>
            <person name="Holt S."/>
            <person name="Cochrane G."/>
            <person name="Meng A."/>
            <person name="Brown T."/>
            <person name="Cohen L."/>
        </authorList>
    </citation>
    <scope>NUCLEOTIDE SEQUENCE</scope>
    <source>
        <strain evidence="8">CCMP 769</strain>
    </source>
</reference>
<keyword evidence="5" id="KW-0472">Membrane</keyword>
<dbReference type="PROSITE" id="PS51715">
    <property type="entry name" value="G_GB1_RHD3"/>
    <property type="match status" value="1"/>
</dbReference>
<dbReference type="EMBL" id="HBHW01030507">
    <property type="protein sequence ID" value="CAE0055585.1"/>
    <property type="molecule type" value="Transcribed_RNA"/>
</dbReference>
<evidence type="ECO:0000259" key="7">
    <source>
        <dbReference type="PROSITE" id="PS51715"/>
    </source>
</evidence>
<dbReference type="SUPFAM" id="SSF52540">
    <property type="entry name" value="P-loop containing nucleoside triphosphate hydrolases"/>
    <property type="match status" value="1"/>
</dbReference>
<feature type="domain" description="GB1/RHD3-type G" evidence="7">
    <location>
        <begin position="28"/>
        <end position="283"/>
    </location>
</feature>
<evidence type="ECO:0000256" key="3">
    <source>
        <dbReference type="ARBA" id="ARBA00022824"/>
    </source>
</evidence>
<evidence type="ECO:0000256" key="1">
    <source>
        <dbReference type="ARBA" id="ARBA00022741"/>
    </source>
</evidence>
<dbReference type="GO" id="GO:0005783">
    <property type="term" value="C:endoplasmic reticulum"/>
    <property type="evidence" value="ECO:0007669"/>
    <property type="project" value="TreeGrafter"/>
</dbReference>
<evidence type="ECO:0000313" key="8">
    <source>
        <dbReference type="EMBL" id="CAE0055585.1"/>
    </source>
</evidence>
<keyword evidence="4" id="KW-0342">GTP-binding</keyword>
<evidence type="ECO:0000256" key="4">
    <source>
        <dbReference type="ARBA" id="ARBA00023134"/>
    </source>
</evidence>
<dbReference type="GO" id="GO:0016320">
    <property type="term" value="P:endoplasmic reticulum membrane fusion"/>
    <property type="evidence" value="ECO:0007669"/>
    <property type="project" value="TreeGrafter"/>
</dbReference>
<dbReference type="GO" id="GO:0005525">
    <property type="term" value="F:GTP binding"/>
    <property type="evidence" value="ECO:0007669"/>
    <property type="project" value="UniProtKB-KW"/>
</dbReference>
<evidence type="ECO:0000256" key="5">
    <source>
        <dbReference type="ARBA" id="ARBA00023136"/>
    </source>
</evidence>
<proteinExistence type="inferred from homology"/>
<dbReference type="AlphaFoldDB" id="A0A7S2ZZA6"/>
<dbReference type="GO" id="GO:0003924">
    <property type="term" value="F:GTPase activity"/>
    <property type="evidence" value="ECO:0007669"/>
    <property type="project" value="TreeGrafter"/>
</dbReference>
<name>A0A7S2ZZA6_9RHOD</name>
<sequence>MNGAQLIDEDGKCWEGRLGRGGLAYRDILDYGVVAVIGCQSSGKSTLLNRVFGTDFPVLDVNKAGRRRTTTGVWGAVARNQGNPVVLLDVEGSDSRERGEGMHSFEARTALFSMALADVIVVNMWLHDVGRHQAANYDLFEVVFSQRKQAGIGQLGAEKKRIVVAVRDFDAEVADLEEVESILTKDLVRIWNETNGMESPSLSDVFSLEFRSFPHPKYDMDGFNEAVQSFRQDVGPWCTKKVSLNRFEDYSVSVWNSIGRNIHADGWTLDLPEHVEMILRVACDGARSLALRSVEEEFLDLRYSVGTRKILAQHAATVNRGN</sequence>
<protein>
    <recommendedName>
        <fullName evidence="7">GB1/RHD3-type G domain-containing protein</fullName>
    </recommendedName>
</protein>
<dbReference type="InterPro" id="IPR008803">
    <property type="entry name" value="RHD3/Sey1"/>
</dbReference>
<keyword evidence="3" id="KW-0256">Endoplasmic reticulum</keyword>
<keyword evidence="2" id="KW-0378">Hydrolase</keyword>
<comment type="similarity">
    <text evidence="6">Belongs to the TRAFAC class dynamin-like GTPase superfamily. GB1/RHD3 GTPase family.</text>
</comment>
<dbReference type="InterPro" id="IPR027417">
    <property type="entry name" value="P-loop_NTPase"/>
</dbReference>
<accession>A0A7S2ZZA6</accession>